<comment type="catalytic activity">
    <reaction evidence="8">
        <text>S-methyl-5'-thioadenosine + phosphate = 5-(methylsulfanyl)-alpha-D-ribose 1-phosphate + adenine</text>
        <dbReference type="Rhea" id="RHEA:11852"/>
        <dbReference type="ChEBI" id="CHEBI:16708"/>
        <dbReference type="ChEBI" id="CHEBI:17509"/>
        <dbReference type="ChEBI" id="CHEBI:43474"/>
        <dbReference type="ChEBI" id="CHEBI:58533"/>
        <dbReference type="EC" id="2.4.2.28"/>
    </reaction>
    <physiologicalReaction direction="left-to-right" evidence="8">
        <dbReference type="Rhea" id="RHEA:11853"/>
    </physiologicalReaction>
</comment>
<dbReference type="AlphaFoldDB" id="A0A429XIK8"/>
<dbReference type="InterPro" id="IPR003730">
    <property type="entry name" value="Cu_polyphenol_OxRdtase"/>
</dbReference>
<comment type="similarity">
    <text evidence="2">Belongs to the purine nucleoside phosphorylase YfiH/LACC1 family.</text>
</comment>
<evidence type="ECO:0000256" key="8">
    <source>
        <dbReference type="ARBA" id="ARBA00049893"/>
    </source>
</evidence>
<keyword evidence="5" id="KW-0862">Zinc</keyword>
<sequence>MGPCIRQHNYEIHKKFYDLFLSNNPLNKNYFINSTNKNRFLFDLPKYCYDKLIKCNASEVDDLQIDTYSNPNNFFSCRRAFHNNQKHFGCQISVIKL</sequence>
<keyword evidence="10" id="KW-1185">Reference proteome</keyword>
<comment type="caution">
    <text evidence="9">The sequence shown here is derived from an EMBL/GenBank/DDBJ whole genome shotgun (WGS) entry which is preliminary data.</text>
</comment>
<gene>
    <name evidence="9" type="ORF">EIC27_04100</name>
</gene>
<dbReference type="GO" id="GO:0046872">
    <property type="term" value="F:metal ion binding"/>
    <property type="evidence" value="ECO:0007669"/>
    <property type="project" value="UniProtKB-KW"/>
</dbReference>
<dbReference type="GO" id="GO:0017061">
    <property type="term" value="F:S-methyl-5-thioadenosine phosphorylase activity"/>
    <property type="evidence" value="ECO:0007669"/>
    <property type="project" value="UniProtKB-EC"/>
</dbReference>
<dbReference type="SUPFAM" id="SSF64438">
    <property type="entry name" value="CNF1/YfiH-like putative cysteine hydrolases"/>
    <property type="match status" value="1"/>
</dbReference>
<dbReference type="Pfam" id="PF02578">
    <property type="entry name" value="Cu-oxidase_4"/>
    <property type="match status" value="1"/>
</dbReference>
<evidence type="ECO:0000256" key="3">
    <source>
        <dbReference type="ARBA" id="ARBA00022679"/>
    </source>
</evidence>
<dbReference type="Gene3D" id="3.60.140.10">
    <property type="entry name" value="CNF1/YfiH-like putative cysteine hydrolases"/>
    <property type="match status" value="1"/>
</dbReference>
<evidence type="ECO:0000256" key="4">
    <source>
        <dbReference type="ARBA" id="ARBA00022723"/>
    </source>
</evidence>
<dbReference type="EMBL" id="RXFM01000050">
    <property type="protein sequence ID" value="RST65690.1"/>
    <property type="molecule type" value="Genomic_DNA"/>
</dbReference>
<evidence type="ECO:0008006" key="11">
    <source>
        <dbReference type="Google" id="ProtNLM"/>
    </source>
</evidence>
<proteinExistence type="inferred from homology"/>
<evidence type="ECO:0000256" key="5">
    <source>
        <dbReference type="ARBA" id="ARBA00022833"/>
    </source>
</evidence>
<dbReference type="OrthoDB" id="4279at2"/>
<keyword evidence="3" id="KW-0808">Transferase</keyword>
<dbReference type="InterPro" id="IPR038371">
    <property type="entry name" value="Cu_polyphenol_OxRdtase_sf"/>
</dbReference>
<dbReference type="InterPro" id="IPR011324">
    <property type="entry name" value="Cytotoxic_necrot_fac-like_cat"/>
</dbReference>
<evidence type="ECO:0000256" key="1">
    <source>
        <dbReference type="ARBA" id="ARBA00000553"/>
    </source>
</evidence>
<evidence type="ECO:0000256" key="2">
    <source>
        <dbReference type="ARBA" id="ARBA00007353"/>
    </source>
</evidence>
<evidence type="ECO:0000313" key="9">
    <source>
        <dbReference type="EMBL" id="RST65690.1"/>
    </source>
</evidence>
<evidence type="ECO:0000256" key="7">
    <source>
        <dbReference type="ARBA" id="ARBA00048968"/>
    </source>
</evidence>
<organism evidence="9 10">
    <name type="scientific">Candidatus Aquarickettsia rohweri</name>
    <dbReference type="NCBI Taxonomy" id="2602574"/>
    <lineage>
        <taxon>Bacteria</taxon>
        <taxon>Pseudomonadati</taxon>
        <taxon>Pseudomonadota</taxon>
        <taxon>Alphaproteobacteria</taxon>
        <taxon>Rickettsiales</taxon>
        <taxon>Candidatus Midichloriaceae</taxon>
        <taxon>Candidatus Aquarickettsia</taxon>
    </lineage>
</organism>
<comment type="catalytic activity">
    <reaction evidence="7">
        <text>adenosine + phosphate = alpha-D-ribose 1-phosphate + adenine</text>
        <dbReference type="Rhea" id="RHEA:27642"/>
        <dbReference type="ChEBI" id="CHEBI:16335"/>
        <dbReference type="ChEBI" id="CHEBI:16708"/>
        <dbReference type="ChEBI" id="CHEBI:43474"/>
        <dbReference type="ChEBI" id="CHEBI:57720"/>
        <dbReference type="EC" id="2.4.2.1"/>
    </reaction>
    <physiologicalReaction direction="left-to-right" evidence="7">
        <dbReference type="Rhea" id="RHEA:27643"/>
    </physiologicalReaction>
</comment>
<reference evidence="10" key="1">
    <citation type="submission" date="2018-11" db="EMBL/GenBank/DDBJ databases">
        <title>Phylogenetic, genomic, and biogeographic characterization of a novel and ubiquitous marine invertebrate-associated Rickettsiales parasite, Candidatus Marinoinvertebrata rohwerii, gen. nov., sp. nov.</title>
        <authorList>
            <person name="Klinges J.G."/>
            <person name="Rosales S.M."/>
            <person name="Mcminds R."/>
            <person name="Shaver E.C."/>
            <person name="Shantz A."/>
            <person name="Peters E.C."/>
            <person name="Burkepile D.E."/>
            <person name="Silliman B.R."/>
            <person name="Vega Thurber R.L."/>
        </authorList>
    </citation>
    <scope>NUCLEOTIDE SEQUENCE [LARGE SCALE GENOMIC DNA]</scope>
    <source>
        <strain evidence="10">a_cerv_44</strain>
    </source>
</reference>
<accession>A0A429XIK8</accession>
<name>A0A429XIK8_9RICK</name>
<comment type="catalytic activity">
    <reaction evidence="1">
        <text>inosine + phosphate = alpha-D-ribose 1-phosphate + hypoxanthine</text>
        <dbReference type="Rhea" id="RHEA:27646"/>
        <dbReference type="ChEBI" id="CHEBI:17368"/>
        <dbReference type="ChEBI" id="CHEBI:17596"/>
        <dbReference type="ChEBI" id="CHEBI:43474"/>
        <dbReference type="ChEBI" id="CHEBI:57720"/>
        <dbReference type="EC" id="2.4.2.1"/>
    </reaction>
    <physiologicalReaction direction="left-to-right" evidence="1">
        <dbReference type="Rhea" id="RHEA:27647"/>
    </physiologicalReaction>
</comment>
<comment type="catalytic activity">
    <reaction evidence="6">
        <text>adenosine + H2O + H(+) = inosine + NH4(+)</text>
        <dbReference type="Rhea" id="RHEA:24408"/>
        <dbReference type="ChEBI" id="CHEBI:15377"/>
        <dbReference type="ChEBI" id="CHEBI:15378"/>
        <dbReference type="ChEBI" id="CHEBI:16335"/>
        <dbReference type="ChEBI" id="CHEBI:17596"/>
        <dbReference type="ChEBI" id="CHEBI:28938"/>
        <dbReference type="EC" id="3.5.4.4"/>
    </reaction>
    <physiologicalReaction direction="left-to-right" evidence="6">
        <dbReference type="Rhea" id="RHEA:24409"/>
    </physiologicalReaction>
</comment>
<keyword evidence="4" id="KW-0479">Metal-binding</keyword>
<evidence type="ECO:0000313" key="10">
    <source>
        <dbReference type="Proteomes" id="UP000279470"/>
    </source>
</evidence>
<dbReference type="Proteomes" id="UP000279470">
    <property type="component" value="Unassembled WGS sequence"/>
</dbReference>
<evidence type="ECO:0000256" key="6">
    <source>
        <dbReference type="ARBA" id="ARBA00047989"/>
    </source>
</evidence>
<protein>
    <recommendedName>
        <fullName evidence="11">Laccase domain-containing protein</fullName>
    </recommendedName>
</protein>